<evidence type="ECO:0000313" key="2">
    <source>
        <dbReference type="EMBL" id="NGP89837.1"/>
    </source>
</evidence>
<proteinExistence type="predicted"/>
<evidence type="ECO:0000313" key="3">
    <source>
        <dbReference type="Proteomes" id="UP000479132"/>
    </source>
</evidence>
<evidence type="ECO:0000256" key="1">
    <source>
        <dbReference type="SAM" id="SignalP"/>
    </source>
</evidence>
<protein>
    <recommendedName>
        <fullName evidence="4">DUF4142 domain-containing protein</fullName>
    </recommendedName>
</protein>
<gene>
    <name evidence="2" type="ORF">G3569_15875</name>
</gene>
<accession>A0A6M1T6Q4</accession>
<dbReference type="EMBL" id="JAALLS010000026">
    <property type="protein sequence ID" value="NGP89837.1"/>
    <property type="molecule type" value="Genomic_DNA"/>
</dbReference>
<dbReference type="Proteomes" id="UP000479132">
    <property type="component" value="Unassembled WGS sequence"/>
</dbReference>
<keyword evidence="1" id="KW-0732">Signal</keyword>
<evidence type="ECO:0008006" key="4">
    <source>
        <dbReference type="Google" id="ProtNLM"/>
    </source>
</evidence>
<sequence length="183" mass="19954">MHRFLVLVVVVISCLFLSSCSGTSEVAQQETSSQEEVKDSPPWYSTKSVVDSEDKLLGYASALNSDSASSVSRAVSRAKVELQAALSDKLEEIRSDAVSEYGSGYGLDSAKFLIALRKADKAINDIVTVTNTEARNVEGYESYRGFAQVKVSKSALVERIGKRLAGYDKAWNAMKESKAFESF</sequence>
<feature type="signal peptide" evidence="1">
    <location>
        <begin position="1"/>
        <end position="23"/>
    </location>
</feature>
<reference evidence="2 3" key="1">
    <citation type="submission" date="2020-02" db="EMBL/GenBank/DDBJ databases">
        <title>Aliifodinibius halophilus 2W32, complete genome.</title>
        <authorList>
            <person name="Li Y."/>
            <person name="Wu S."/>
        </authorList>
    </citation>
    <scope>NUCLEOTIDE SEQUENCE [LARGE SCALE GENOMIC DNA]</scope>
    <source>
        <strain evidence="2 3">2W32</strain>
    </source>
</reference>
<organism evidence="2 3">
    <name type="scientific">Fodinibius halophilus</name>
    <dbReference type="NCBI Taxonomy" id="1736908"/>
    <lineage>
        <taxon>Bacteria</taxon>
        <taxon>Pseudomonadati</taxon>
        <taxon>Balneolota</taxon>
        <taxon>Balneolia</taxon>
        <taxon>Balneolales</taxon>
        <taxon>Balneolaceae</taxon>
        <taxon>Fodinibius</taxon>
    </lineage>
</organism>
<dbReference type="RefSeq" id="WP_165270996.1">
    <property type="nucleotide sequence ID" value="NZ_JAALLS010000026.1"/>
</dbReference>
<name>A0A6M1T6Q4_9BACT</name>
<keyword evidence="3" id="KW-1185">Reference proteome</keyword>
<feature type="chain" id="PRO_5026933204" description="DUF4142 domain-containing protein" evidence="1">
    <location>
        <begin position="24"/>
        <end position="183"/>
    </location>
</feature>
<dbReference type="PROSITE" id="PS51257">
    <property type="entry name" value="PROKAR_LIPOPROTEIN"/>
    <property type="match status" value="1"/>
</dbReference>
<comment type="caution">
    <text evidence="2">The sequence shown here is derived from an EMBL/GenBank/DDBJ whole genome shotgun (WGS) entry which is preliminary data.</text>
</comment>
<dbReference type="AlphaFoldDB" id="A0A6M1T6Q4"/>